<dbReference type="InterPro" id="IPR020904">
    <property type="entry name" value="Sc_DH/Rdtase_CS"/>
</dbReference>
<keyword evidence="5" id="KW-1185">Reference proteome</keyword>
<dbReference type="AlphaFoldDB" id="A0A2V1GUP4"/>
<dbReference type="InterPro" id="IPR002347">
    <property type="entry name" value="SDR_fam"/>
</dbReference>
<dbReference type="PRINTS" id="PR00081">
    <property type="entry name" value="GDHRDH"/>
</dbReference>
<dbReference type="PANTHER" id="PTHR44196">
    <property type="entry name" value="DEHYDROGENASE/REDUCTASE SDR FAMILY MEMBER 7B"/>
    <property type="match status" value="1"/>
</dbReference>
<comment type="caution">
    <text evidence="4">The sequence shown here is derived from an EMBL/GenBank/DDBJ whole genome shotgun (WGS) entry which is preliminary data.</text>
</comment>
<evidence type="ECO:0000256" key="1">
    <source>
        <dbReference type="ARBA" id="ARBA00006484"/>
    </source>
</evidence>
<dbReference type="SUPFAM" id="SSF51735">
    <property type="entry name" value="NAD(P)-binding Rossmann-fold domains"/>
    <property type="match status" value="1"/>
</dbReference>
<dbReference type="PROSITE" id="PS00061">
    <property type="entry name" value="ADH_SHORT"/>
    <property type="match status" value="1"/>
</dbReference>
<organism evidence="4 5">
    <name type="scientific">Pelagibaculum spongiae</name>
    <dbReference type="NCBI Taxonomy" id="2080658"/>
    <lineage>
        <taxon>Bacteria</taxon>
        <taxon>Pseudomonadati</taxon>
        <taxon>Pseudomonadota</taxon>
        <taxon>Gammaproteobacteria</taxon>
        <taxon>Oceanospirillales</taxon>
        <taxon>Pelagibaculum</taxon>
    </lineage>
</organism>
<dbReference type="Pfam" id="PF00106">
    <property type="entry name" value="adh_short"/>
    <property type="match status" value="1"/>
</dbReference>
<evidence type="ECO:0000256" key="2">
    <source>
        <dbReference type="ARBA" id="ARBA00023002"/>
    </source>
</evidence>
<dbReference type="InterPro" id="IPR036291">
    <property type="entry name" value="NAD(P)-bd_dom_sf"/>
</dbReference>
<name>A0A2V1GUP4_9GAMM</name>
<feature type="domain" description="Ketoreductase" evidence="3">
    <location>
        <begin position="3"/>
        <end position="185"/>
    </location>
</feature>
<evidence type="ECO:0000313" key="5">
    <source>
        <dbReference type="Proteomes" id="UP000244906"/>
    </source>
</evidence>
<evidence type="ECO:0000259" key="3">
    <source>
        <dbReference type="SMART" id="SM00822"/>
    </source>
</evidence>
<comment type="similarity">
    <text evidence="1">Belongs to the short-chain dehydrogenases/reductases (SDR) family.</text>
</comment>
<protein>
    <submittedName>
        <fullName evidence="4">Short-chain dehydrogenase</fullName>
    </submittedName>
</protein>
<dbReference type="PANTHER" id="PTHR44196:SF1">
    <property type="entry name" value="DEHYDROGENASE_REDUCTASE SDR FAMILY MEMBER 7B"/>
    <property type="match status" value="1"/>
</dbReference>
<reference evidence="4 5" key="1">
    <citation type="submission" date="2018-04" db="EMBL/GenBank/DDBJ databases">
        <title>Thalassorhabdus spongiae gen. nov., sp. nov., isolated from a marine sponge in South-West Iceland.</title>
        <authorList>
            <person name="Knobloch S."/>
            <person name="Daussin A."/>
            <person name="Johannsson R."/>
            <person name="Marteinsson V.T."/>
        </authorList>
    </citation>
    <scope>NUCLEOTIDE SEQUENCE [LARGE SCALE GENOMIC DNA]</scope>
    <source>
        <strain evidence="4 5">Hp12</strain>
    </source>
</reference>
<dbReference type="InterPro" id="IPR057326">
    <property type="entry name" value="KR_dom"/>
</dbReference>
<evidence type="ECO:0000313" key="4">
    <source>
        <dbReference type="EMBL" id="PVZ66397.1"/>
    </source>
</evidence>
<proteinExistence type="inferred from homology"/>
<dbReference type="Gene3D" id="3.40.50.720">
    <property type="entry name" value="NAD(P)-binding Rossmann-like Domain"/>
    <property type="match status" value="1"/>
</dbReference>
<keyword evidence="2" id="KW-0560">Oxidoreductase</keyword>
<accession>A0A2V1GUP4</accession>
<dbReference type="Proteomes" id="UP000244906">
    <property type="component" value="Unassembled WGS sequence"/>
</dbReference>
<dbReference type="EMBL" id="QDDL01000008">
    <property type="protein sequence ID" value="PVZ66397.1"/>
    <property type="molecule type" value="Genomic_DNA"/>
</dbReference>
<sequence>MKKLVWITGGGSGLGAALAKAHADNGWQVIISGRNQLKLDAVSSTHASISAMPLDISNLQQCEVLVSEIIKAQEKSGQLKRVILNAGTCEYIDQGKIEAELFSRVFATNFQGTVNCLQPLINQFEKKPLQIAVVSSISSLLPMPRAEAYGSSKAALDYLVESLRCSLFDSKIKLCLIQPGFIKTPLTEKNNFPMPGIISAEQAAKKIFSAMNQNKPVIRFPKRLHWPMRLIAMLPVIFRSKLLQSLTQKPHRKMSITANREQ</sequence>
<dbReference type="GO" id="GO:0016020">
    <property type="term" value="C:membrane"/>
    <property type="evidence" value="ECO:0007669"/>
    <property type="project" value="TreeGrafter"/>
</dbReference>
<dbReference type="GO" id="GO:0016491">
    <property type="term" value="F:oxidoreductase activity"/>
    <property type="evidence" value="ECO:0007669"/>
    <property type="project" value="UniProtKB-KW"/>
</dbReference>
<dbReference type="OrthoDB" id="335726at2"/>
<dbReference type="SMART" id="SM00822">
    <property type="entry name" value="PKS_KR"/>
    <property type="match status" value="1"/>
</dbReference>
<gene>
    <name evidence="4" type="ORF">DC094_17025</name>
</gene>
<dbReference type="RefSeq" id="WP_116688316.1">
    <property type="nucleotide sequence ID" value="NZ_CAWNYD010000008.1"/>
</dbReference>